<proteinExistence type="predicted"/>
<organism evidence="2 3">
    <name type="scientific">Macrostomum lignano</name>
    <dbReference type="NCBI Taxonomy" id="282301"/>
    <lineage>
        <taxon>Eukaryota</taxon>
        <taxon>Metazoa</taxon>
        <taxon>Spiralia</taxon>
        <taxon>Lophotrochozoa</taxon>
        <taxon>Platyhelminthes</taxon>
        <taxon>Rhabditophora</taxon>
        <taxon>Macrostomorpha</taxon>
        <taxon>Macrostomida</taxon>
        <taxon>Macrostomidae</taxon>
        <taxon>Macrostomum</taxon>
    </lineage>
</organism>
<evidence type="ECO:0000313" key="2">
    <source>
        <dbReference type="Proteomes" id="UP000095280"/>
    </source>
</evidence>
<dbReference type="AlphaFoldDB" id="A0A1I8FCB1"/>
<accession>A0A1I8FCB1</accession>
<feature type="region of interest" description="Disordered" evidence="1">
    <location>
        <begin position="1"/>
        <end position="21"/>
    </location>
</feature>
<feature type="compositionally biased region" description="Basic residues" evidence="1">
    <location>
        <begin position="230"/>
        <end position="241"/>
    </location>
</feature>
<feature type="region of interest" description="Disordered" evidence="1">
    <location>
        <begin position="230"/>
        <end position="266"/>
    </location>
</feature>
<name>A0A1I8FCB1_9PLAT</name>
<sequence>EQRAPVSLGQLPRHTGGFGQRRQRNLTNSLFAEIKRPTVAELDFLERLDGVLALAQHLVAPGDDPDLHAALMPTLSVAGVGIGRGGARSNTAFAAERLHPAGRAELLRDPFASLRRRRSAPPSGPPLPASVDDSRLRQTATLAARNRPSPRPESPRVLFLNREPTAPTESITTPVRRRRPPPAQETAAASTTTPTGRMRNRPTVPLFEFDAEWHRGAPVAPAPLAVEIRRGRRGRGNRQRCRRSDGFGHAFGSDSSSIGRRRRRRYQSVVAVAGRVPGRSRSNRMYRPYTERNLRSARPRRVGHARQLQKLIRPTPARPWGPPATPRPCRAGAARPAAHRRRCWQCKMTNEAAAVASQFSMESQLASEIGLPSLLPHYMVGPPTQPFRPNDKEKLMQDSLSALDPGYQEPVDSLLRVPRPVGCSDSSRAPDASKEYKKCAGERVSFIRNLGPYITTGQELAVRHFCKINSHFFQSTASSFAPAKAARESHEVSGFVYILKKDLEIAHSYESSRARPPAFHANEKVFIRIIPKRKCRCLFFVTKEAYKDKDSAIKLSDFLNSNQKRDWPVNCPLVAVDKTLDKNLVWTGEEVTIQSSDASTDSTWRVFG</sequence>
<dbReference type="Proteomes" id="UP000095280">
    <property type="component" value="Unplaced"/>
</dbReference>
<dbReference type="WBParaSite" id="maker-unitig_29105-snap-gene-0.2-mRNA-1">
    <property type="protein sequence ID" value="maker-unitig_29105-snap-gene-0.2-mRNA-1"/>
    <property type="gene ID" value="maker-unitig_29105-snap-gene-0.2"/>
</dbReference>
<protein>
    <submittedName>
        <fullName evidence="3">RRM domain-containing protein</fullName>
    </submittedName>
</protein>
<reference evidence="3" key="1">
    <citation type="submission" date="2016-11" db="UniProtKB">
        <authorList>
            <consortium name="WormBaseParasite"/>
        </authorList>
    </citation>
    <scope>IDENTIFICATION</scope>
</reference>
<feature type="region of interest" description="Disordered" evidence="1">
    <location>
        <begin position="115"/>
        <end position="201"/>
    </location>
</feature>
<keyword evidence="2" id="KW-1185">Reference proteome</keyword>
<evidence type="ECO:0000256" key="1">
    <source>
        <dbReference type="SAM" id="MobiDB-lite"/>
    </source>
</evidence>
<evidence type="ECO:0000313" key="3">
    <source>
        <dbReference type="WBParaSite" id="maker-unitig_29105-snap-gene-0.2-mRNA-1"/>
    </source>
</evidence>